<dbReference type="OrthoDB" id="1925581at2759"/>
<dbReference type="AlphaFoldDB" id="A0A371EJC6"/>
<dbReference type="Proteomes" id="UP000257109">
    <property type="component" value="Unassembled WGS sequence"/>
</dbReference>
<dbReference type="PANTHER" id="PTHR37176">
    <property type="entry name" value="F10K1.23"/>
    <property type="match status" value="1"/>
</dbReference>
<dbReference type="STRING" id="157652.A0A371EJC6"/>
<keyword evidence="2" id="KW-1185">Reference proteome</keyword>
<proteinExistence type="predicted"/>
<comment type="caution">
    <text evidence="1">The sequence shown here is derived from an EMBL/GenBank/DDBJ whole genome shotgun (WGS) entry which is preliminary data.</text>
</comment>
<organism evidence="1 2">
    <name type="scientific">Mucuna pruriens</name>
    <name type="common">Velvet bean</name>
    <name type="synonym">Dolichos pruriens</name>
    <dbReference type="NCBI Taxonomy" id="157652"/>
    <lineage>
        <taxon>Eukaryota</taxon>
        <taxon>Viridiplantae</taxon>
        <taxon>Streptophyta</taxon>
        <taxon>Embryophyta</taxon>
        <taxon>Tracheophyta</taxon>
        <taxon>Spermatophyta</taxon>
        <taxon>Magnoliopsida</taxon>
        <taxon>eudicotyledons</taxon>
        <taxon>Gunneridae</taxon>
        <taxon>Pentapetalae</taxon>
        <taxon>rosids</taxon>
        <taxon>fabids</taxon>
        <taxon>Fabales</taxon>
        <taxon>Fabaceae</taxon>
        <taxon>Papilionoideae</taxon>
        <taxon>50 kb inversion clade</taxon>
        <taxon>NPAAA clade</taxon>
        <taxon>indigoferoid/millettioid clade</taxon>
        <taxon>Phaseoleae</taxon>
        <taxon>Mucuna</taxon>
    </lineage>
</organism>
<accession>A0A371EJC6</accession>
<evidence type="ECO:0000313" key="2">
    <source>
        <dbReference type="Proteomes" id="UP000257109"/>
    </source>
</evidence>
<dbReference type="GO" id="GO:0042138">
    <property type="term" value="P:meiotic DNA double-strand break formation"/>
    <property type="evidence" value="ECO:0007669"/>
    <property type="project" value="InterPro"/>
</dbReference>
<protein>
    <submittedName>
        <fullName evidence="1">Uncharacterized protein</fullName>
    </submittedName>
</protein>
<gene>
    <name evidence="1" type="ORF">CR513_55309</name>
</gene>
<dbReference type="EMBL" id="QJKJ01013645">
    <property type="protein sequence ID" value="RDX65979.1"/>
    <property type="molecule type" value="Genomic_DNA"/>
</dbReference>
<evidence type="ECO:0000313" key="1">
    <source>
        <dbReference type="EMBL" id="RDX65979.1"/>
    </source>
</evidence>
<dbReference type="PANTHER" id="PTHR37176:SF1">
    <property type="entry name" value="PROTEIN DOUBLE-STRAND BREAK FORMATION"/>
    <property type="match status" value="1"/>
</dbReference>
<sequence>MSHSVDEQLSFLRSLIQGGSFCDASFRFLESLLVSKDVKSLIEVRSSLTQLLRSESLSVIRSIAAKTVHDKLLALEFFVRAFALVGDQQSCLALRYEALVMRELKSASCQWLMVSPVEWLSFVEDAVHNGFHAVAEKACENALSCLGNNEDLKPGRDTVFENLKAINSEITRLRNCAMASVASRSGISSSINCIQDSLQVQTAEYLKRKITERQKSNLLHKEKRSLASTSFRNGIKRQNIRKLHEHQSLLQNSGELDGRHPNLRSNDQFDCDFFSVN</sequence>
<feature type="non-terminal residue" evidence="1">
    <location>
        <position position="277"/>
    </location>
</feature>
<dbReference type="InterPro" id="IPR044969">
    <property type="entry name" value="DFO"/>
</dbReference>
<name>A0A371EJC6_MUCPR</name>
<reference evidence="1" key="1">
    <citation type="submission" date="2018-05" db="EMBL/GenBank/DDBJ databases">
        <title>Draft genome of Mucuna pruriens seed.</title>
        <authorList>
            <person name="Nnadi N.E."/>
            <person name="Vos R."/>
            <person name="Hasami M.H."/>
            <person name="Devisetty U.K."/>
            <person name="Aguiy J.C."/>
        </authorList>
    </citation>
    <scope>NUCLEOTIDE SEQUENCE [LARGE SCALE GENOMIC DNA]</scope>
    <source>
        <strain evidence="1">JCA_2017</strain>
    </source>
</reference>